<evidence type="ECO:0000256" key="1">
    <source>
        <dbReference type="SAM" id="Phobius"/>
    </source>
</evidence>
<dbReference type="EMBL" id="QGNW01001084">
    <property type="protein sequence ID" value="RVW56331.1"/>
    <property type="molecule type" value="Genomic_DNA"/>
</dbReference>
<evidence type="ECO:0008006" key="4">
    <source>
        <dbReference type="Google" id="ProtNLM"/>
    </source>
</evidence>
<name>A0A438F8Q2_VITVI</name>
<protein>
    <recommendedName>
        <fullName evidence="4">Transmembrane protein</fullName>
    </recommendedName>
</protein>
<organism evidence="2 3">
    <name type="scientific">Vitis vinifera</name>
    <name type="common">Grape</name>
    <dbReference type="NCBI Taxonomy" id="29760"/>
    <lineage>
        <taxon>Eukaryota</taxon>
        <taxon>Viridiplantae</taxon>
        <taxon>Streptophyta</taxon>
        <taxon>Embryophyta</taxon>
        <taxon>Tracheophyta</taxon>
        <taxon>Spermatophyta</taxon>
        <taxon>Magnoliopsida</taxon>
        <taxon>eudicotyledons</taxon>
        <taxon>Gunneridae</taxon>
        <taxon>Pentapetalae</taxon>
        <taxon>rosids</taxon>
        <taxon>Vitales</taxon>
        <taxon>Vitaceae</taxon>
        <taxon>Viteae</taxon>
        <taxon>Vitis</taxon>
    </lineage>
</organism>
<comment type="caution">
    <text evidence="2">The sequence shown here is derived from an EMBL/GenBank/DDBJ whole genome shotgun (WGS) entry which is preliminary data.</text>
</comment>
<feature type="transmembrane region" description="Helical" evidence="1">
    <location>
        <begin position="48"/>
        <end position="68"/>
    </location>
</feature>
<keyword evidence="1" id="KW-0472">Membrane</keyword>
<reference evidence="2 3" key="1">
    <citation type="journal article" date="2018" name="PLoS Genet.">
        <title>Population sequencing reveals clonal diversity and ancestral inbreeding in the grapevine cultivar Chardonnay.</title>
        <authorList>
            <person name="Roach M.J."/>
            <person name="Johnson D.L."/>
            <person name="Bohlmann J."/>
            <person name="van Vuuren H.J."/>
            <person name="Jones S.J."/>
            <person name="Pretorius I.S."/>
            <person name="Schmidt S.A."/>
            <person name="Borneman A.R."/>
        </authorList>
    </citation>
    <scope>NUCLEOTIDE SEQUENCE [LARGE SCALE GENOMIC DNA]</scope>
    <source>
        <strain evidence="3">cv. Chardonnay</strain>
        <tissue evidence="2">Leaf</tissue>
    </source>
</reference>
<dbReference type="Proteomes" id="UP000288805">
    <property type="component" value="Unassembled WGS sequence"/>
</dbReference>
<proteinExistence type="predicted"/>
<dbReference type="AlphaFoldDB" id="A0A438F8Q2"/>
<accession>A0A438F8Q2</accession>
<sequence length="72" mass="8025">MGGKLGVKEGYGVGLWKTIRKDWSIMSSRCSFTVGNGRKMFGILLLKGGARVGILISLDLVMIGWWFAWKVF</sequence>
<evidence type="ECO:0000313" key="3">
    <source>
        <dbReference type="Proteomes" id="UP000288805"/>
    </source>
</evidence>
<gene>
    <name evidence="2" type="ORF">CK203_101528</name>
</gene>
<keyword evidence="1" id="KW-0812">Transmembrane</keyword>
<evidence type="ECO:0000313" key="2">
    <source>
        <dbReference type="EMBL" id="RVW56331.1"/>
    </source>
</evidence>
<keyword evidence="1" id="KW-1133">Transmembrane helix</keyword>